<evidence type="ECO:0000313" key="2">
    <source>
        <dbReference type="EMBL" id="GAA3578051.1"/>
    </source>
</evidence>
<reference evidence="3" key="1">
    <citation type="journal article" date="2019" name="Int. J. Syst. Evol. Microbiol.">
        <title>The Global Catalogue of Microorganisms (GCM) 10K type strain sequencing project: providing services to taxonomists for standard genome sequencing and annotation.</title>
        <authorList>
            <consortium name="The Broad Institute Genomics Platform"/>
            <consortium name="The Broad Institute Genome Sequencing Center for Infectious Disease"/>
            <person name="Wu L."/>
            <person name="Ma J."/>
        </authorList>
    </citation>
    <scope>NUCLEOTIDE SEQUENCE [LARGE SCALE GENOMIC DNA]</scope>
    <source>
        <strain evidence="3">JCM 17326</strain>
    </source>
</reference>
<sequence>MCNGISSLRVWLGTVAFPLPFGHKEVPSVAIRHVEPYTDEWLQQPVSYLQRVIDMLGSEVADWWEGPCDPRDATLKLADGSALVWDEESGWRLGSFVSGGRGAHTELDGVRYLGHGLLPKPERVPPALTDARAGIGASSAWRPCYRSHRNCRDGFDVALDFYSRLIDA</sequence>
<accession>A0ABP6YBT1</accession>
<dbReference type="EMBL" id="BAABDQ010000017">
    <property type="protein sequence ID" value="GAA3578051.1"/>
    <property type="molecule type" value="Genomic_DNA"/>
</dbReference>
<dbReference type="Pfam" id="PF19809">
    <property type="entry name" value="DUF6292"/>
    <property type="match status" value="1"/>
</dbReference>
<dbReference type="Proteomes" id="UP001500630">
    <property type="component" value="Unassembled WGS sequence"/>
</dbReference>
<dbReference type="InterPro" id="IPR046259">
    <property type="entry name" value="DUF6292"/>
</dbReference>
<feature type="domain" description="DUF6292" evidence="1">
    <location>
        <begin position="48"/>
        <end position="128"/>
    </location>
</feature>
<evidence type="ECO:0000259" key="1">
    <source>
        <dbReference type="Pfam" id="PF19809"/>
    </source>
</evidence>
<proteinExistence type="predicted"/>
<keyword evidence="3" id="KW-1185">Reference proteome</keyword>
<evidence type="ECO:0000313" key="3">
    <source>
        <dbReference type="Proteomes" id="UP001500630"/>
    </source>
</evidence>
<protein>
    <recommendedName>
        <fullName evidence="1">DUF6292 domain-containing protein</fullName>
    </recommendedName>
</protein>
<comment type="caution">
    <text evidence="2">The sequence shown here is derived from an EMBL/GenBank/DDBJ whole genome shotgun (WGS) entry which is preliminary data.</text>
</comment>
<organism evidence="2 3">
    <name type="scientific">Nonomuraea rosea</name>
    <dbReference type="NCBI Taxonomy" id="638574"/>
    <lineage>
        <taxon>Bacteria</taxon>
        <taxon>Bacillati</taxon>
        <taxon>Actinomycetota</taxon>
        <taxon>Actinomycetes</taxon>
        <taxon>Streptosporangiales</taxon>
        <taxon>Streptosporangiaceae</taxon>
        <taxon>Nonomuraea</taxon>
    </lineage>
</organism>
<gene>
    <name evidence="2" type="ORF">GCM10022419_069310</name>
</gene>
<name>A0ABP6YBT1_9ACTN</name>